<organism evidence="3 4">
    <name type="scientific">Nezara viridula</name>
    <name type="common">Southern green stink bug</name>
    <name type="synonym">Cimex viridulus</name>
    <dbReference type="NCBI Taxonomy" id="85310"/>
    <lineage>
        <taxon>Eukaryota</taxon>
        <taxon>Metazoa</taxon>
        <taxon>Ecdysozoa</taxon>
        <taxon>Arthropoda</taxon>
        <taxon>Hexapoda</taxon>
        <taxon>Insecta</taxon>
        <taxon>Pterygota</taxon>
        <taxon>Neoptera</taxon>
        <taxon>Paraneoptera</taxon>
        <taxon>Hemiptera</taxon>
        <taxon>Heteroptera</taxon>
        <taxon>Panheteroptera</taxon>
        <taxon>Pentatomomorpha</taxon>
        <taxon>Pentatomoidea</taxon>
        <taxon>Pentatomidae</taxon>
        <taxon>Pentatominae</taxon>
        <taxon>Nezara</taxon>
    </lineage>
</organism>
<dbReference type="GO" id="GO:0042796">
    <property type="term" value="P:snRNA transcription by RNA polymerase III"/>
    <property type="evidence" value="ECO:0007669"/>
    <property type="project" value="TreeGrafter"/>
</dbReference>
<dbReference type="InterPro" id="IPR019535">
    <property type="entry name" value="ICE2_C"/>
</dbReference>
<dbReference type="Proteomes" id="UP001152798">
    <property type="component" value="Chromosome 1"/>
</dbReference>
<name>A0A9P0GZQ0_NEZVI</name>
<dbReference type="GO" id="GO:0008023">
    <property type="term" value="C:transcription elongation factor complex"/>
    <property type="evidence" value="ECO:0007669"/>
    <property type="project" value="InterPro"/>
</dbReference>
<protein>
    <recommendedName>
        <fullName evidence="2">Little elongation complex subunit 2 C-terminal domain-containing protein</fullName>
    </recommendedName>
</protein>
<evidence type="ECO:0000313" key="3">
    <source>
        <dbReference type="EMBL" id="CAH1389446.1"/>
    </source>
</evidence>
<evidence type="ECO:0000313" key="4">
    <source>
        <dbReference type="Proteomes" id="UP001152798"/>
    </source>
</evidence>
<feature type="region of interest" description="Disordered" evidence="1">
    <location>
        <begin position="427"/>
        <end position="447"/>
    </location>
</feature>
<reference evidence="3" key="1">
    <citation type="submission" date="2022-01" db="EMBL/GenBank/DDBJ databases">
        <authorList>
            <person name="King R."/>
        </authorList>
    </citation>
    <scope>NUCLEOTIDE SEQUENCE</scope>
</reference>
<dbReference type="OrthoDB" id="6288737at2759"/>
<evidence type="ECO:0000259" key="2">
    <source>
        <dbReference type="Pfam" id="PF10505"/>
    </source>
</evidence>
<dbReference type="AlphaFoldDB" id="A0A9P0GZQ0"/>
<feature type="domain" description="Little elongation complex subunit 2 C-terminal" evidence="2">
    <location>
        <begin position="449"/>
        <end position="660"/>
    </location>
</feature>
<sequence length="710" mass="82685">MTEEDDYTPIFTCEADFEKIWRRDDHVKSKCFSDAADELLAHSFVFKSFRNEYETEHLFSKACLKKLKSGELNFDNLIPKQESEKSTAVPGYTPESFIPMTSELTKKEMSDCFAMYQDICKNKTLDNEIMVTYNEYMPKIQKEQKLYQEMAKEAWFRINKERHNKIRPEIVEFSNRLWKERLERVSWYPKHYVKVADISLFDVGENKTSEMKHIKLSKHVGLIPRYNIPNLRMNKLNLYNSSVEELQKEDGEQSPVFNSYKPVHKTLQNLGYHPDVSKDKIAENIALTNHAQVVLSASGFLHLLDNHPTSVGKSWNLPIVIKETCVGNEKKKIIYIDKALPKKSLTAVERIKWFSKIQIKRLLKHCNGLSKNDREYAEPFDDIDYDFTELETFGINEDNAMKGKLEASPPSPCSDSELIIDADLSEKESETRDHVISTVTQPKRQQTNQRLREKLYYNQWSLVSENSNLLLKSNLKDLNVIIRSKSGGKGKKKTDLFKLSSKLEYQTEYGAEVVTLNEGMQDWGNIIIRPGYKLLRARINPLTGDVVMFEEKSLQDLTTEIKRFYKFNPHSRLTCIHMMLGKLLEFEPGNYLLSLSPENENFAQLYKSDTSKHTFNLSLSYQKVIPEEIALPRPQWCEIDRFVLTPTFFYFRRIPAMFHPKRAVPITSKLEVRPKKGVIKKCLVVKKKKKADRKTIEKQHMLKTISDSDT</sequence>
<keyword evidence="4" id="KW-1185">Reference proteome</keyword>
<gene>
    <name evidence="3" type="ORF">NEZAVI_LOCUS852</name>
</gene>
<accession>A0A9P0GZQ0</accession>
<proteinExistence type="predicted"/>
<dbReference type="GO" id="GO:0042795">
    <property type="term" value="P:snRNA transcription by RNA polymerase II"/>
    <property type="evidence" value="ECO:0007669"/>
    <property type="project" value="TreeGrafter"/>
</dbReference>
<dbReference type="PANTHER" id="PTHR14633:SF3">
    <property type="entry name" value="LITTLE ELONGATION COMPLEX SUBUNIT 2"/>
    <property type="match status" value="1"/>
</dbReference>
<dbReference type="GO" id="GO:0045945">
    <property type="term" value="P:positive regulation of transcription by RNA polymerase III"/>
    <property type="evidence" value="ECO:0007669"/>
    <property type="project" value="TreeGrafter"/>
</dbReference>
<evidence type="ECO:0000256" key="1">
    <source>
        <dbReference type="SAM" id="MobiDB-lite"/>
    </source>
</evidence>
<dbReference type="Pfam" id="PF10505">
    <property type="entry name" value="NARG2_C"/>
    <property type="match status" value="1"/>
</dbReference>
<dbReference type="EMBL" id="OV725077">
    <property type="protein sequence ID" value="CAH1389446.1"/>
    <property type="molecule type" value="Genomic_DNA"/>
</dbReference>
<feature type="compositionally biased region" description="Polar residues" evidence="1">
    <location>
        <begin position="437"/>
        <end position="447"/>
    </location>
</feature>
<dbReference type="PANTHER" id="PTHR14633">
    <property type="entry name" value="LITTLE ELONGATION COMPLEX SUBUNIT 2"/>
    <property type="match status" value="1"/>
</dbReference>